<evidence type="ECO:0000256" key="1">
    <source>
        <dbReference type="SAM" id="MobiDB-lite"/>
    </source>
</evidence>
<accession>A0ABP9LVD2</accession>
<protein>
    <recommendedName>
        <fullName evidence="4">Htaa domain-containing protein</fullName>
    </recommendedName>
</protein>
<evidence type="ECO:0000313" key="6">
    <source>
        <dbReference type="Proteomes" id="UP001501407"/>
    </source>
</evidence>
<keyword evidence="3" id="KW-0732">Signal</keyword>
<dbReference type="Pfam" id="PF04213">
    <property type="entry name" value="HtaA"/>
    <property type="match status" value="2"/>
</dbReference>
<reference evidence="6" key="1">
    <citation type="journal article" date="2019" name="Int. J. Syst. Evol. Microbiol.">
        <title>The Global Catalogue of Microorganisms (GCM) 10K type strain sequencing project: providing services to taxonomists for standard genome sequencing and annotation.</title>
        <authorList>
            <consortium name="The Broad Institute Genomics Platform"/>
            <consortium name="The Broad Institute Genome Sequencing Center for Infectious Disease"/>
            <person name="Wu L."/>
            <person name="Ma J."/>
        </authorList>
    </citation>
    <scope>NUCLEOTIDE SEQUENCE [LARGE SCALE GENOMIC DNA]</scope>
    <source>
        <strain evidence="6">JCM 18959</strain>
    </source>
</reference>
<dbReference type="EMBL" id="BAABKZ010000001">
    <property type="protein sequence ID" value="GAA5083952.1"/>
    <property type="molecule type" value="Genomic_DNA"/>
</dbReference>
<evidence type="ECO:0000256" key="2">
    <source>
        <dbReference type="SAM" id="Phobius"/>
    </source>
</evidence>
<feature type="region of interest" description="Disordered" evidence="1">
    <location>
        <begin position="629"/>
        <end position="657"/>
    </location>
</feature>
<sequence length="1171" mass="118231">MNTQPFLERSRAPLAALLAFLLVIAGALTAVPAFAAGPALSAPPLPRDGGTITVTGTGFAGTAPGIYLGIGPAGLAGFYAGSSQITEVVWIAPGNADGSSGMGRTAPMSVDGTFSVQVAVPAHTEGAQYAIYTSKAHGQGFADPSQNTTTPLAWEALPAVATATTLTVDPDGSSPAGASFTIRADVEPAASGTITYFDGETPLGTSPVGGTLTISIPTAGTALLKAVFTPDDPAAFVGSTSAVVPYEITAVPTAPQPKLVLSKSTGLDPAGETITVTGTGYNPDQPIYLAICTDIPLAELSFSFISAGCTVGAKQVTSTPTTPTQVTFGADGSFTTEFRVAPKTGSTAVYTLANHTAMNDRSQDAKVSLTFAAPKPVATLSVSKTDGLDPAGESITVTGTGYEINPGGIYAQIGWIIEGAWTPLSASDTRASNRSSAFAALVGSGYPGQPAFSVAPDGSGSFSWTVTVDKAKLDAKKFEGGTLAVFTLGSHSNWVQPANERFVPLSFADPEPVASLDVTVTDAAATVGAKIRVVGSGLGDVAGAYAAVIEKGTESQVTAAGGYTAFALPFPAVSDGNTDFTVVAPTARLDRTKEYEVLVWRQHSNPTAETIYARAGVPFTADHWKSLFPDVTPPTDPEPPVDPATPVTPPPAAQGGGSLSWAISSSFADYITEGAAHGSIVVTGGATRAGGVFQFGQATGSTYDAATGTGTVSYNGSVRFTGHAGLLDVTIANPQVRVTSADAATLSVTSGGSQVAFATLDLAAAVRTTANGVVTYSRVPAALTASGRSQVFQGYTTQLDPLTFTIGAPAAAPAGSTGTVATASATTRTTALPATPPASAGIELDDDTLTALQKGQPVTVSASGFAANEEGIQVVVYSTPTLLGEVTADASGTATWTGSLPATLPAGEHTLTFQGSVDRGIRFTLARAATDAGCVVDAASLRWGFKESFRTYIEGIAAGGWELADVAYEYPEYVWNAGTGTMDAAARTGLVTYGGSIRFTGHEGALDTTLANARVELAGETGYLVFDVSGTTQAGEPVTAAGVRFAEFAVPDLEVTDDGLVLDALPATLTEAGAAAFGTYAAGDELDAVSAVLPVTADCAVAPVAVEAETPVAEVTEATQAEAISVEQARAPVWPWAVGGIAVALAIGAVVWIVVTRRRATAGGSGDQTAA</sequence>
<dbReference type="InterPro" id="IPR027273">
    <property type="entry name" value="Neocarzinostatin-like"/>
</dbReference>
<feature type="chain" id="PRO_5046297176" description="Htaa domain-containing protein" evidence="3">
    <location>
        <begin position="36"/>
        <end position="1171"/>
    </location>
</feature>
<dbReference type="SUPFAM" id="SSF49319">
    <property type="entry name" value="Actinoxanthin-like"/>
    <property type="match status" value="1"/>
</dbReference>
<feature type="transmembrane region" description="Helical" evidence="2">
    <location>
        <begin position="1133"/>
        <end position="1155"/>
    </location>
</feature>
<dbReference type="RefSeq" id="WP_194412051.1">
    <property type="nucleotide sequence ID" value="NZ_BAABKZ010000001.1"/>
</dbReference>
<gene>
    <name evidence="5" type="ORF">GCM10025760_01180</name>
</gene>
<evidence type="ECO:0000313" key="5">
    <source>
        <dbReference type="EMBL" id="GAA5083952.1"/>
    </source>
</evidence>
<keyword evidence="2" id="KW-0812">Transmembrane</keyword>
<feature type="domain" description="Htaa" evidence="4">
    <location>
        <begin position="939"/>
        <end position="1090"/>
    </location>
</feature>
<name>A0ABP9LVD2_9MICO</name>
<dbReference type="InterPro" id="IPR007331">
    <property type="entry name" value="Htaa"/>
</dbReference>
<feature type="domain" description="Htaa" evidence="4">
    <location>
        <begin position="657"/>
        <end position="805"/>
    </location>
</feature>
<keyword evidence="6" id="KW-1185">Reference proteome</keyword>
<evidence type="ECO:0000259" key="4">
    <source>
        <dbReference type="Pfam" id="PF04213"/>
    </source>
</evidence>
<feature type="compositionally biased region" description="Pro residues" evidence="1">
    <location>
        <begin position="631"/>
        <end position="652"/>
    </location>
</feature>
<organism evidence="5 6">
    <name type="scientific">Microbacterium yannicii</name>
    <dbReference type="NCBI Taxonomy" id="671622"/>
    <lineage>
        <taxon>Bacteria</taxon>
        <taxon>Bacillati</taxon>
        <taxon>Actinomycetota</taxon>
        <taxon>Actinomycetes</taxon>
        <taxon>Micrococcales</taxon>
        <taxon>Microbacteriaceae</taxon>
        <taxon>Microbacterium</taxon>
    </lineage>
</organism>
<proteinExistence type="predicted"/>
<dbReference type="Gene3D" id="2.60.40.230">
    <property type="entry name" value="Neocarzinostatin-like"/>
    <property type="match status" value="2"/>
</dbReference>
<evidence type="ECO:0000256" key="3">
    <source>
        <dbReference type="SAM" id="SignalP"/>
    </source>
</evidence>
<comment type="caution">
    <text evidence="5">The sequence shown here is derived from an EMBL/GenBank/DDBJ whole genome shotgun (WGS) entry which is preliminary data.</text>
</comment>
<feature type="signal peptide" evidence="3">
    <location>
        <begin position="1"/>
        <end position="35"/>
    </location>
</feature>
<keyword evidence="2" id="KW-0472">Membrane</keyword>
<keyword evidence="2" id="KW-1133">Transmembrane helix</keyword>
<dbReference type="Proteomes" id="UP001501407">
    <property type="component" value="Unassembled WGS sequence"/>
</dbReference>